<keyword evidence="3" id="KW-1185">Reference proteome</keyword>
<feature type="compositionally biased region" description="Polar residues" evidence="1">
    <location>
        <begin position="32"/>
        <end position="46"/>
    </location>
</feature>
<gene>
    <name evidence="2" type="ORF">OVN521_LOCUS49950</name>
</gene>
<sequence length="63" mass="7089">YNLQSPVVTVPSSSPAKIEPQEDDIAIKTPNEDQSPIDSVTLNTQARKPRKRRWNGDETEKVL</sequence>
<reference evidence="2" key="1">
    <citation type="submission" date="2021-02" db="EMBL/GenBank/DDBJ databases">
        <authorList>
            <person name="Nowell W R."/>
        </authorList>
    </citation>
    <scope>NUCLEOTIDE SEQUENCE</scope>
</reference>
<dbReference type="Proteomes" id="UP000663866">
    <property type="component" value="Unassembled WGS sequence"/>
</dbReference>
<feature type="region of interest" description="Disordered" evidence="1">
    <location>
        <begin position="1"/>
        <end position="63"/>
    </location>
</feature>
<evidence type="ECO:0000256" key="1">
    <source>
        <dbReference type="SAM" id="MobiDB-lite"/>
    </source>
</evidence>
<proteinExistence type="predicted"/>
<feature type="non-terminal residue" evidence="2">
    <location>
        <position position="63"/>
    </location>
</feature>
<feature type="compositionally biased region" description="Basic and acidic residues" evidence="1">
    <location>
        <begin position="54"/>
        <end position="63"/>
    </location>
</feature>
<evidence type="ECO:0000313" key="2">
    <source>
        <dbReference type="EMBL" id="CAF4745086.1"/>
    </source>
</evidence>
<feature type="compositionally biased region" description="Low complexity" evidence="1">
    <location>
        <begin position="1"/>
        <end position="15"/>
    </location>
</feature>
<comment type="caution">
    <text evidence="2">The sequence shown here is derived from an EMBL/GenBank/DDBJ whole genome shotgun (WGS) entry which is preliminary data.</text>
</comment>
<accession>A0A821L3L5</accession>
<feature type="non-terminal residue" evidence="2">
    <location>
        <position position="1"/>
    </location>
</feature>
<evidence type="ECO:0000313" key="3">
    <source>
        <dbReference type="Proteomes" id="UP000663866"/>
    </source>
</evidence>
<dbReference type="EMBL" id="CAJOBG010112315">
    <property type="protein sequence ID" value="CAF4745086.1"/>
    <property type="molecule type" value="Genomic_DNA"/>
</dbReference>
<organism evidence="2 3">
    <name type="scientific">Rotaria magnacalcarata</name>
    <dbReference type="NCBI Taxonomy" id="392030"/>
    <lineage>
        <taxon>Eukaryota</taxon>
        <taxon>Metazoa</taxon>
        <taxon>Spiralia</taxon>
        <taxon>Gnathifera</taxon>
        <taxon>Rotifera</taxon>
        <taxon>Eurotatoria</taxon>
        <taxon>Bdelloidea</taxon>
        <taxon>Philodinida</taxon>
        <taxon>Philodinidae</taxon>
        <taxon>Rotaria</taxon>
    </lineage>
</organism>
<name>A0A821L3L5_9BILA</name>
<dbReference type="AlphaFoldDB" id="A0A821L3L5"/>
<protein>
    <submittedName>
        <fullName evidence="2">Uncharacterized protein</fullName>
    </submittedName>
</protein>